<evidence type="ECO:0000256" key="1">
    <source>
        <dbReference type="ARBA" id="ARBA00004651"/>
    </source>
</evidence>
<evidence type="ECO:0000256" key="3">
    <source>
        <dbReference type="ARBA" id="ARBA00022475"/>
    </source>
</evidence>
<feature type="domain" description="Protein translocase subunit SecDF P1" evidence="11">
    <location>
        <begin position="93"/>
        <end position="150"/>
    </location>
</feature>
<feature type="domain" description="SecDF P1 head subdomain" evidence="12">
    <location>
        <begin position="163"/>
        <end position="267"/>
    </location>
</feature>
<evidence type="ECO:0000256" key="5">
    <source>
        <dbReference type="ARBA" id="ARBA00022927"/>
    </source>
</evidence>
<evidence type="ECO:0000256" key="9">
    <source>
        <dbReference type="HAMAP-Rule" id="MF_01463"/>
    </source>
</evidence>
<keyword evidence="5 9" id="KW-0653">Protein transport</keyword>
<keyword evidence="14" id="KW-1185">Reference proteome</keyword>
<dbReference type="NCBIfam" id="TIGR01129">
    <property type="entry name" value="secD"/>
    <property type="match status" value="1"/>
</dbReference>
<dbReference type="GO" id="GO:0043952">
    <property type="term" value="P:protein transport by the Sec complex"/>
    <property type="evidence" value="ECO:0007669"/>
    <property type="project" value="UniProtKB-UniRule"/>
</dbReference>
<feature type="transmembrane region" description="Helical" evidence="9">
    <location>
        <begin position="393"/>
        <end position="411"/>
    </location>
</feature>
<protein>
    <recommendedName>
        <fullName evidence="9">Protein translocase subunit SecD</fullName>
    </recommendedName>
</protein>
<proteinExistence type="inferred from homology"/>
<keyword evidence="6 9" id="KW-1133">Transmembrane helix</keyword>
<keyword evidence="2 9" id="KW-0813">Transport</keyword>
<dbReference type="GO" id="GO:0015450">
    <property type="term" value="F:protein-transporting ATPase activity"/>
    <property type="evidence" value="ECO:0007669"/>
    <property type="project" value="InterPro"/>
</dbReference>
<keyword evidence="8 9" id="KW-0472">Membrane</keyword>
<keyword evidence="3 9" id="KW-1003">Cell membrane</keyword>
<dbReference type="Pfam" id="PF02355">
    <property type="entry name" value="SecD_SecF_C"/>
    <property type="match status" value="1"/>
</dbReference>
<dbReference type="NCBIfam" id="TIGR00916">
    <property type="entry name" value="2A0604s01"/>
    <property type="match status" value="1"/>
</dbReference>
<evidence type="ECO:0000256" key="4">
    <source>
        <dbReference type="ARBA" id="ARBA00022692"/>
    </source>
</evidence>
<dbReference type="InterPro" id="IPR048634">
    <property type="entry name" value="SecD_SecF_C"/>
</dbReference>
<dbReference type="RefSeq" id="WP_161931719.1">
    <property type="nucleotide sequence ID" value="NZ_CP047901.1"/>
</dbReference>
<evidence type="ECO:0000259" key="10">
    <source>
        <dbReference type="Pfam" id="PF02355"/>
    </source>
</evidence>
<dbReference type="GO" id="GO:0065002">
    <property type="term" value="P:intracellular protein transmembrane transport"/>
    <property type="evidence" value="ECO:0007669"/>
    <property type="project" value="UniProtKB-UniRule"/>
</dbReference>
<dbReference type="InterPro" id="IPR005791">
    <property type="entry name" value="SecD"/>
</dbReference>
<dbReference type="InterPro" id="IPR054384">
    <property type="entry name" value="SecDF_P1_head"/>
</dbReference>
<dbReference type="InterPro" id="IPR022646">
    <property type="entry name" value="SecD/SecF_CS"/>
</dbReference>
<dbReference type="Gene3D" id="3.30.1360.200">
    <property type="match status" value="1"/>
</dbReference>
<dbReference type="GO" id="GO:0006605">
    <property type="term" value="P:protein targeting"/>
    <property type="evidence" value="ECO:0007669"/>
    <property type="project" value="UniProtKB-UniRule"/>
</dbReference>
<dbReference type="Pfam" id="PF21760">
    <property type="entry name" value="SecD_1st"/>
    <property type="match status" value="1"/>
</dbReference>
<comment type="function">
    <text evidence="9">Part of the Sec protein translocase complex. Interacts with the SecYEG preprotein conducting channel. SecDF uses the proton motive force (PMF) to complete protein translocation after the ATP-dependent function of SecA.</text>
</comment>
<comment type="caution">
    <text evidence="9">Lacks conserved residue(s) required for the propagation of feature annotation.</text>
</comment>
<dbReference type="PANTHER" id="PTHR30081">
    <property type="entry name" value="PROTEIN-EXPORT MEMBRANE PROTEIN SEC"/>
    <property type="match status" value="1"/>
</dbReference>
<evidence type="ECO:0000313" key="13">
    <source>
        <dbReference type="EMBL" id="QHO63333.1"/>
    </source>
</evidence>
<evidence type="ECO:0000256" key="6">
    <source>
        <dbReference type="ARBA" id="ARBA00022989"/>
    </source>
</evidence>
<comment type="subcellular location">
    <subcellularLocation>
        <location evidence="1 9">Cell membrane</location>
        <topology evidence="1 9">Multi-pass membrane protein</topology>
    </subcellularLocation>
</comment>
<dbReference type="AlphaFoldDB" id="A0A857N7K3"/>
<dbReference type="GO" id="GO:0005886">
    <property type="term" value="C:plasma membrane"/>
    <property type="evidence" value="ECO:0007669"/>
    <property type="project" value="UniProtKB-SubCell"/>
</dbReference>
<comment type="similarity">
    <text evidence="9">Belongs to the SecD/SecF family. SecD subfamily.</text>
</comment>
<feature type="transmembrane region" description="Helical" evidence="9">
    <location>
        <begin position="339"/>
        <end position="360"/>
    </location>
</feature>
<dbReference type="Gene3D" id="3.30.70.3400">
    <property type="match status" value="1"/>
</dbReference>
<dbReference type="InterPro" id="IPR048631">
    <property type="entry name" value="SecD_1st"/>
</dbReference>
<dbReference type="Pfam" id="PF22599">
    <property type="entry name" value="SecDF_P1_head"/>
    <property type="match status" value="1"/>
</dbReference>
<gene>
    <name evidence="9" type="primary">secD</name>
    <name evidence="13" type="ORF">MICH65_0352</name>
</gene>
<evidence type="ECO:0000259" key="12">
    <source>
        <dbReference type="Pfam" id="PF22599"/>
    </source>
</evidence>
<dbReference type="Pfam" id="PF07549">
    <property type="entry name" value="Sec_GG"/>
    <property type="match status" value="1"/>
</dbReference>
<evidence type="ECO:0000256" key="7">
    <source>
        <dbReference type="ARBA" id="ARBA00023010"/>
    </source>
</evidence>
<evidence type="ECO:0000259" key="11">
    <source>
        <dbReference type="Pfam" id="PF21760"/>
    </source>
</evidence>
<sequence>MSRTQSRFWLILLLTILSLVISLPQEINLNPHLFGRSFNVHLVRPDLKLSLGSYDFSRSLDIKLGLDLAGGTRVTLDADMSSIAPENQADALDSAKEIITQRVDLFGISEPNIYSQQAGSAYQIIVELPGLDDPQAALELIGTTAQLEFLTPIYDQTSTESAQPELVDFQPSTLTGADLQKTTVDFDPNTGQPVISLQFSPSGTEKFAQLTKEYLGKPLAIALDRQPLTAPIVQSEITTGQAVISGDFTLEGAQLLSKQLNAGALPVPIKITSQNTITATLGADSINQSVRAGLIGLSVVVLFMIAYYGQLGLIASVGLFIYGLVTLSLYKLIPITLTLPGIAGFILSVGMAVDSNILIFERMKEEIRAGRAWPVALELGFGRAWDSIKDANIATLITAFILFNPLNWSFLPTSGPIRGFAITLALGILISLFTGIFVTRTLLRLFYHGPRSIKLFSSQS</sequence>
<organism evidence="13 14">
    <name type="scientific">Candidatus Chazhemtobacterium aquaticus</name>
    <dbReference type="NCBI Taxonomy" id="2715735"/>
    <lineage>
        <taxon>Bacteria</taxon>
        <taxon>Candidatus Chazhemtobacteraceae</taxon>
        <taxon>Candidatus Chazhemtobacterium</taxon>
    </lineage>
</organism>
<dbReference type="Proteomes" id="UP000463983">
    <property type="component" value="Chromosome"/>
</dbReference>
<reference evidence="14" key="1">
    <citation type="journal article" date="2020" name="Microorganisms">
        <title>Complete Genome of a Member of a New Bacterial Lineage in the Microgenomates Group Reveals an Unusual Nucleotide Composition Disparity Between Two Strands of DNA and Limited Metabolic Potential.</title>
        <authorList>
            <person name="Kadnikov V.V."/>
            <person name="Mardanov A.V."/>
            <person name="Beletsky A.V."/>
            <person name="Karnachuk O.V."/>
            <person name="Ravin N.V."/>
        </authorList>
    </citation>
    <scope>NUCLEOTIDE SEQUENCE [LARGE SCALE GENOMIC DNA]</scope>
</reference>
<dbReference type="PANTHER" id="PTHR30081:SF1">
    <property type="entry name" value="PROTEIN TRANSLOCASE SUBUNIT SECD"/>
    <property type="match status" value="1"/>
</dbReference>
<accession>A0A857N7K3</accession>
<feature type="transmembrane region" description="Helical" evidence="9">
    <location>
        <begin position="313"/>
        <end position="333"/>
    </location>
</feature>
<comment type="subunit">
    <text evidence="9">Forms a complex with SecF. Part of the essential Sec protein translocation apparatus which comprises SecA, SecYEG and auxiliary proteins SecDF. Other proteins may also be involved.</text>
</comment>
<dbReference type="Gene3D" id="1.20.1640.10">
    <property type="entry name" value="Multidrug efflux transporter AcrB transmembrane domain"/>
    <property type="match status" value="1"/>
</dbReference>
<evidence type="ECO:0000256" key="8">
    <source>
        <dbReference type="ARBA" id="ARBA00023136"/>
    </source>
</evidence>
<evidence type="ECO:0000256" key="2">
    <source>
        <dbReference type="ARBA" id="ARBA00022448"/>
    </source>
</evidence>
<dbReference type="InterPro" id="IPR055344">
    <property type="entry name" value="SecD_SecF_C_bact"/>
</dbReference>
<feature type="transmembrane region" description="Helical" evidence="9">
    <location>
        <begin position="417"/>
        <end position="438"/>
    </location>
</feature>
<name>A0A857N7K3_9BACT</name>
<dbReference type="InterPro" id="IPR022813">
    <property type="entry name" value="SecD/SecF_arch_bac"/>
</dbReference>
<keyword evidence="4 9" id="KW-0812">Transmembrane</keyword>
<dbReference type="EMBL" id="CP047901">
    <property type="protein sequence ID" value="QHO63333.1"/>
    <property type="molecule type" value="Genomic_DNA"/>
</dbReference>
<dbReference type="KEGG" id="caqa:MICH65_0352"/>
<feature type="domain" description="Protein export membrane protein SecD/SecF C-terminal" evidence="10">
    <location>
        <begin position="269"/>
        <end position="446"/>
    </location>
</feature>
<evidence type="ECO:0000313" key="14">
    <source>
        <dbReference type="Proteomes" id="UP000463983"/>
    </source>
</evidence>
<dbReference type="HAMAP" id="MF_01463_B">
    <property type="entry name" value="SecD_B"/>
    <property type="match status" value="1"/>
</dbReference>
<dbReference type="SUPFAM" id="SSF82866">
    <property type="entry name" value="Multidrug efflux transporter AcrB transmembrane domain"/>
    <property type="match status" value="1"/>
</dbReference>
<keyword evidence="7 9" id="KW-0811">Translocation</keyword>